<accession>A0ABT1C3U8</accession>
<reference evidence="5 6" key="1">
    <citation type="submission" date="2022-06" db="EMBL/GenBank/DDBJ databases">
        <title>Mesorhizobium sp. strain RP14 Genome sequencing and assembly.</title>
        <authorList>
            <person name="Kim I."/>
        </authorList>
    </citation>
    <scope>NUCLEOTIDE SEQUENCE [LARGE SCALE GENOMIC DNA]</scope>
    <source>
        <strain evidence="6">RP14(2022)</strain>
    </source>
</reference>
<protein>
    <submittedName>
        <fullName evidence="5">GntR family transcriptional regulator</fullName>
    </submittedName>
</protein>
<dbReference type="SUPFAM" id="SSF48008">
    <property type="entry name" value="GntR ligand-binding domain-like"/>
    <property type="match status" value="1"/>
</dbReference>
<keyword evidence="6" id="KW-1185">Reference proteome</keyword>
<dbReference type="PANTHER" id="PTHR43537">
    <property type="entry name" value="TRANSCRIPTIONAL REGULATOR, GNTR FAMILY"/>
    <property type="match status" value="1"/>
</dbReference>
<dbReference type="SMART" id="SM00345">
    <property type="entry name" value="HTH_GNTR"/>
    <property type="match status" value="1"/>
</dbReference>
<dbReference type="InterPro" id="IPR008920">
    <property type="entry name" value="TF_FadR/GntR_C"/>
</dbReference>
<feature type="domain" description="HTH gntR-type" evidence="4">
    <location>
        <begin position="4"/>
        <end position="71"/>
    </location>
</feature>
<organism evidence="5 6">
    <name type="scientific">Mesorhizobium liriopis</name>
    <dbReference type="NCBI Taxonomy" id="2953882"/>
    <lineage>
        <taxon>Bacteria</taxon>
        <taxon>Pseudomonadati</taxon>
        <taxon>Pseudomonadota</taxon>
        <taxon>Alphaproteobacteria</taxon>
        <taxon>Hyphomicrobiales</taxon>
        <taxon>Phyllobacteriaceae</taxon>
        <taxon>Mesorhizobium</taxon>
    </lineage>
</organism>
<evidence type="ECO:0000313" key="5">
    <source>
        <dbReference type="EMBL" id="MCO6049495.1"/>
    </source>
</evidence>
<dbReference type="Pfam" id="PF00392">
    <property type="entry name" value="GntR"/>
    <property type="match status" value="1"/>
</dbReference>
<dbReference type="Proteomes" id="UP001205906">
    <property type="component" value="Unassembled WGS sequence"/>
</dbReference>
<evidence type="ECO:0000313" key="6">
    <source>
        <dbReference type="Proteomes" id="UP001205906"/>
    </source>
</evidence>
<dbReference type="Pfam" id="PF07729">
    <property type="entry name" value="FCD"/>
    <property type="match status" value="1"/>
</dbReference>
<evidence type="ECO:0000256" key="1">
    <source>
        <dbReference type="ARBA" id="ARBA00023015"/>
    </source>
</evidence>
<dbReference type="InterPro" id="IPR036390">
    <property type="entry name" value="WH_DNA-bd_sf"/>
</dbReference>
<keyword evidence="3" id="KW-0804">Transcription</keyword>
<dbReference type="InterPro" id="IPR011711">
    <property type="entry name" value="GntR_C"/>
</dbReference>
<dbReference type="SMART" id="SM00895">
    <property type="entry name" value="FCD"/>
    <property type="match status" value="1"/>
</dbReference>
<dbReference type="InterPro" id="IPR000524">
    <property type="entry name" value="Tscrpt_reg_HTH_GntR"/>
</dbReference>
<dbReference type="SUPFAM" id="SSF46785">
    <property type="entry name" value="Winged helix' DNA-binding domain"/>
    <property type="match status" value="1"/>
</dbReference>
<evidence type="ECO:0000256" key="3">
    <source>
        <dbReference type="ARBA" id="ARBA00023163"/>
    </source>
</evidence>
<evidence type="ECO:0000259" key="4">
    <source>
        <dbReference type="PROSITE" id="PS50949"/>
    </source>
</evidence>
<dbReference type="PRINTS" id="PR00035">
    <property type="entry name" value="HTHGNTR"/>
</dbReference>
<dbReference type="Gene3D" id="1.20.120.530">
    <property type="entry name" value="GntR ligand-binding domain-like"/>
    <property type="match status" value="1"/>
</dbReference>
<dbReference type="PANTHER" id="PTHR43537:SF53">
    <property type="entry name" value="HTH-TYPE TRANSCRIPTIONAL REPRESSOR NANR"/>
    <property type="match status" value="1"/>
</dbReference>
<dbReference type="RefSeq" id="WP_252817378.1">
    <property type="nucleotide sequence ID" value="NZ_JAMXQS010000003.1"/>
</dbReference>
<dbReference type="Gene3D" id="1.10.10.10">
    <property type="entry name" value="Winged helix-like DNA-binding domain superfamily/Winged helix DNA-binding domain"/>
    <property type="match status" value="1"/>
</dbReference>
<keyword evidence="2" id="KW-0238">DNA-binding</keyword>
<dbReference type="CDD" id="cd07377">
    <property type="entry name" value="WHTH_GntR"/>
    <property type="match status" value="1"/>
</dbReference>
<name>A0ABT1C3U8_9HYPH</name>
<sequence length="239" mass="26527">MEPLDKSSLIRDAIRRAILDQALAPGDTLPEDTLGERFGVSRTLARHALAQLASEGLVELRRNRMAIVAMPSFEDARDEFDIRIQLERLVVDRLCGKLDAVQLAELRAHVDEEERSDGNNGGKSAIRLATEFHVKLAEMTGKGLLTRYVREIAYRSCLSLATFGRPHSSECAISEHRALIDALEKNDAEQASALMSDHLEQVAGRAFLKVPERRGDLMEVLAPYAVIEKASPRKRMQGG</sequence>
<proteinExistence type="predicted"/>
<comment type="caution">
    <text evidence="5">The sequence shown here is derived from an EMBL/GenBank/DDBJ whole genome shotgun (WGS) entry which is preliminary data.</text>
</comment>
<dbReference type="EMBL" id="JAMXQS010000003">
    <property type="protein sequence ID" value="MCO6049495.1"/>
    <property type="molecule type" value="Genomic_DNA"/>
</dbReference>
<dbReference type="InterPro" id="IPR036388">
    <property type="entry name" value="WH-like_DNA-bd_sf"/>
</dbReference>
<keyword evidence="1" id="KW-0805">Transcription regulation</keyword>
<dbReference type="PROSITE" id="PS50949">
    <property type="entry name" value="HTH_GNTR"/>
    <property type="match status" value="1"/>
</dbReference>
<evidence type="ECO:0000256" key="2">
    <source>
        <dbReference type="ARBA" id="ARBA00023125"/>
    </source>
</evidence>
<gene>
    <name evidence="5" type="ORF">NGM99_06785</name>
</gene>